<evidence type="ECO:0000313" key="10">
    <source>
        <dbReference type="Proteomes" id="UP000027341"/>
    </source>
</evidence>
<dbReference type="PANTHER" id="PTHR20982:SF3">
    <property type="entry name" value="MITOCHONDRIAL RIBOSOME RECYCLING FACTOR PSEUDO 1"/>
    <property type="match status" value="1"/>
</dbReference>
<keyword evidence="4 6" id="KW-0648">Protein biosynthesis</keyword>
<dbReference type="Proteomes" id="UP000027341">
    <property type="component" value="Unassembled WGS sequence"/>
</dbReference>
<comment type="function">
    <text evidence="5 6">Responsible for the release of ribosomes from messenger RNA at the termination of protein biosynthesis. May increase the efficiency of translation by recycling ribosomes from one round of translation to another.</text>
</comment>
<dbReference type="GO" id="GO:0005829">
    <property type="term" value="C:cytosol"/>
    <property type="evidence" value="ECO:0007669"/>
    <property type="project" value="GOC"/>
</dbReference>
<evidence type="ECO:0000256" key="7">
    <source>
        <dbReference type="SAM" id="Coils"/>
    </source>
</evidence>
<dbReference type="GO" id="GO:0002184">
    <property type="term" value="P:cytoplasmic translational termination"/>
    <property type="evidence" value="ECO:0007669"/>
    <property type="project" value="TreeGrafter"/>
</dbReference>
<evidence type="ECO:0000256" key="4">
    <source>
        <dbReference type="ARBA" id="ARBA00022917"/>
    </source>
</evidence>
<evidence type="ECO:0000256" key="6">
    <source>
        <dbReference type="HAMAP-Rule" id="MF_00040"/>
    </source>
</evidence>
<keyword evidence="10" id="KW-1185">Reference proteome</keyword>
<dbReference type="EMBL" id="JMIU01000001">
    <property type="protein sequence ID" value="KDN95214.1"/>
    <property type="molecule type" value="Genomic_DNA"/>
</dbReference>
<comment type="caution">
    <text evidence="9">The sequence shown here is derived from an EMBL/GenBank/DDBJ whole genome shotgun (WGS) entry which is preliminary data.</text>
</comment>
<sequence length="185" mass="20994">MINEIHDDAKGRMSKSVENLESNFAKIRTGRAHPSILDAVMVEYYGSEVPISQVANINIEDARTLVVQPWEQPMVAPIEKAIMQSELGVNPVSNGHMLRIPMPPLTEERRKEFIRLARAEAESARVAIRNVRRDANSDLKDLNKDKEITDDELRRAEENIQKTTDSFIAEIDKLLSEKEASLMEI</sequence>
<accession>A0A066ZSI8</accession>
<dbReference type="SUPFAM" id="SSF55194">
    <property type="entry name" value="Ribosome recycling factor, RRF"/>
    <property type="match status" value="1"/>
</dbReference>
<proteinExistence type="inferred from homology"/>
<name>A0A066ZSI8_HYDMR</name>
<gene>
    <name evidence="6" type="primary">frr</name>
    <name evidence="9" type="ORF">EI16_02615</name>
</gene>
<dbReference type="Gene3D" id="1.10.132.20">
    <property type="entry name" value="Ribosome-recycling factor"/>
    <property type="match status" value="1"/>
</dbReference>
<feature type="domain" description="Ribosome recycling factor" evidence="8">
    <location>
        <begin position="20"/>
        <end position="183"/>
    </location>
</feature>
<dbReference type="AlphaFoldDB" id="A0A066ZSI8"/>
<dbReference type="RefSeq" id="WP_029909111.1">
    <property type="nucleotide sequence ID" value="NZ_AP020335.1"/>
</dbReference>
<dbReference type="Gene3D" id="3.30.1360.40">
    <property type="match status" value="1"/>
</dbReference>
<keyword evidence="3 6" id="KW-0963">Cytoplasm</keyword>
<dbReference type="FunFam" id="3.30.1360.40:FF:000001">
    <property type="entry name" value="Ribosome-recycling factor"/>
    <property type="match status" value="1"/>
</dbReference>
<evidence type="ECO:0000256" key="5">
    <source>
        <dbReference type="ARBA" id="ARBA00025050"/>
    </source>
</evidence>
<dbReference type="PANTHER" id="PTHR20982">
    <property type="entry name" value="RIBOSOME RECYCLING FACTOR"/>
    <property type="match status" value="1"/>
</dbReference>
<evidence type="ECO:0000313" key="9">
    <source>
        <dbReference type="EMBL" id="KDN95214.1"/>
    </source>
</evidence>
<dbReference type="STRING" id="28885.EI16_02615"/>
<keyword evidence="7" id="KW-0175">Coiled coil</keyword>
<evidence type="ECO:0000256" key="3">
    <source>
        <dbReference type="ARBA" id="ARBA00022490"/>
    </source>
</evidence>
<dbReference type="FunFam" id="1.10.132.20:FF:000001">
    <property type="entry name" value="Ribosome-recycling factor"/>
    <property type="match status" value="1"/>
</dbReference>
<evidence type="ECO:0000256" key="1">
    <source>
        <dbReference type="ARBA" id="ARBA00004496"/>
    </source>
</evidence>
<comment type="similarity">
    <text evidence="2 6">Belongs to the RRF family.</text>
</comment>
<evidence type="ECO:0000256" key="2">
    <source>
        <dbReference type="ARBA" id="ARBA00005912"/>
    </source>
</evidence>
<dbReference type="InterPro" id="IPR023584">
    <property type="entry name" value="Ribosome_recyc_fac_dom"/>
</dbReference>
<protein>
    <recommendedName>
        <fullName evidence="6">Ribosome-recycling factor</fullName>
        <shortName evidence="6">RRF</shortName>
    </recommendedName>
    <alternativeName>
        <fullName evidence="6">Ribosome-releasing factor</fullName>
    </alternativeName>
</protein>
<dbReference type="HAMAP" id="MF_00040">
    <property type="entry name" value="RRF"/>
    <property type="match status" value="1"/>
</dbReference>
<dbReference type="CDD" id="cd00520">
    <property type="entry name" value="RRF"/>
    <property type="match status" value="1"/>
</dbReference>
<evidence type="ECO:0000259" key="8">
    <source>
        <dbReference type="Pfam" id="PF01765"/>
    </source>
</evidence>
<reference evidence="9 10" key="1">
    <citation type="submission" date="2014-04" db="EMBL/GenBank/DDBJ databases">
        <title>Draft genome sequence of Hydrogenovibrio marinus MH-110, a model organism for aerobic H2 metabolism.</title>
        <authorList>
            <person name="Cha H.J."/>
            <person name="Jo B.H."/>
            <person name="Hwang B.H."/>
        </authorList>
    </citation>
    <scope>NUCLEOTIDE SEQUENCE [LARGE SCALE GENOMIC DNA]</scope>
    <source>
        <strain evidence="9 10">MH-110</strain>
    </source>
</reference>
<dbReference type="InterPro" id="IPR036191">
    <property type="entry name" value="RRF_sf"/>
</dbReference>
<organism evidence="9 10">
    <name type="scientific">Hydrogenovibrio marinus</name>
    <dbReference type="NCBI Taxonomy" id="28885"/>
    <lineage>
        <taxon>Bacteria</taxon>
        <taxon>Pseudomonadati</taxon>
        <taxon>Pseudomonadota</taxon>
        <taxon>Gammaproteobacteria</taxon>
        <taxon>Thiotrichales</taxon>
        <taxon>Piscirickettsiaceae</taxon>
        <taxon>Hydrogenovibrio</taxon>
    </lineage>
</organism>
<dbReference type="Pfam" id="PF01765">
    <property type="entry name" value="RRF"/>
    <property type="match status" value="1"/>
</dbReference>
<dbReference type="GO" id="GO:0043023">
    <property type="term" value="F:ribosomal large subunit binding"/>
    <property type="evidence" value="ECO:0007669"/>
    <property type="project" value="TreeGrafter"/>
</dbReference>
<dbReference type="InterPro" id="IPR002661">
    <property type="entry name" value="Ribosome_recyc_fac"/>
</dbReference>
<comment type="subcellular location">
    <subcellularLocation>
        <location evidence="1 6">Cytoplasm</location>
    </subcellularLocation>
</comment>
<dbReference type="NCBIfam" id="TIGR00496">
    <property type="entry name" value="frr"/>
    <property type="match status" value="1"/>
</dbReference>
<feature type="coiled-coil region" evidence="7">
    <location>
        <begin position="114"/>
        <end position="166"/>
    </location>
</feature>